<dbReference type="KEGG" id="age:AA314_06182"/>
<dbReference type="EMBL" id="CP011509">
    <property type="protein sequence ID" value="AKJ04556.1"/>
    <property type="molecule type" value="Genomic_DNA"/>
</dbReference>
<dbReference type="InterPro" id="IPR011990">
    <property type="entry name" value="TPR-like_helical_dom_sf"/>
</dbReference>
<accession>A0AAC8QBQ5</accession>
<dbReference type="Gene3D" id="1.25.40.10">
    <property type="entry name" value="Tetratricopeptide repeat domain"/>
    <property type="match status" value="1"/>
</dbReference>
<dbReference type="AlphaFoldDB" id="A0AAC8QBQ5"/>
<dbReference type="SUPFAM" id="SSF48452">
    <property type="entry name" value="TPR-like"/>
    <property type="match status" value="1"/>
</dbReference>
<evidence type="ECO:0000313" key="1">
    <source>
        <dbReference type="EMBL" id="AKJ04556.1"/>
    </source>
</evidence>
<proteinExistence type="predicted"/>
<sequence length="171" mass="18664">MFDTELRIATELLTKSPEHRGWRFALARSLVSLATVDGAQRGQEARARGHLSKALAMLEKLGAEAPAERDFPLWRASGLWQLGQLEARSGAASRARTAWEEALAVLGPEEKSPEPHARDIRARLLLGLGRADEARPLLEALDRMGYGDEESLRVRRALIAGEGVVPARAGP</sequence>
<protein>
    <recommendedName>
        <fullName evidence="3">Tetratricopeptide repeat protein</fullName>
    </recommendedName>
</protein>
<gene>
    <name evidence="1" type="ORF">AA314_06182</name>
</gene>
<reference evidence="1 2" key="1">
    <citation type="submission" date="2015-05" db="EMBL/GenBank/DDBJ databases">
        <title>Genome assembly of Archangium gephyra DSM 2261.</title>
        <authorList>
            <person name="Sharma G."/>
            <person name="Subramanian S."/>
        </authorList>
    </citation>
    <scope>NUCLEOTIDE SEQUENCE [LARGE SCALE GENOMIC DNA]</scope>
    <source>
        <strain evidence="1 2">DSM 2261</strain>
    </source>
</reference>
<dbReference type="Proteomes" id="UP000035579">
    <property type="component" value="Chromosome"/>
</dbReference>
<organism evidence="1 2">
    <name type="scientific">Archangium gephyra</name>
    <dbReference type="NCBI Taxonomy" id="48"/>
    <lineage>
        <taxon>Bacteria</taxon>
        <taxon>Pseudomonadati</taxon>
        <taxon>Myxococcota</taxon>
        <taxon>Myxococcia</taxon>
        <taxon>Myxococcales</taxon>
        <taxon>Cystobacterineae</taxon>
        <taxon>Archangiaceae</taxon>
        <taxon>Archangium</taxon>
    </lineage>
</organism>
<name>A0AAC8QBQ5_9BACT</name>
<evidence type="ECO:0000313" key="2">
    <source>
        <dbReference type="Proteomes" id="UP000035579"/>
    </source>
</evidence>
<evidence type="ECO:0008006" key="3">
    <source>
        <dbReference type="Google" id="ProtNLM"/>
    </source>
</evidence>